<dbReference type="InterPro" id="IPR055166">
    <property type="entry name" value="Transc_reg_Sar_Rot_HTH"/>
</dbReference>
<dbReference type="Pfam" id="PF22381">
    <property type="entry name" value="Staph_reg_Sar_Rot"/>
    <property type="match status" value="1"/>
</dbReference>
<dbReference type="GO" id="GO:0003677">
    <property type="term" value="F:DNA binding"/>
    <property type="evidence" value="ECO:0007669"/>
    <property type="project" value="UniProtKB-KW"/>
</dbReference>
<comment type="subcellular location">
    <subcellularLocation>
        <location evidence="1">Cytoplasm</location>
    </subcellularLocation>
</comment>
<feature type="domain" description="HTH marR-type" evidence="8">
    <location>
        <begin position="10"/>
        <end position="161"/>
    </location>
</feature>
<keyword evidence="4" id="KW-0804">Transcription</keyword>
<evidence type="ECO:0000259" key="8">
    <source>
        <dbReference type="PROSITE" id="PS50995"/>
    </source>
</evidence>
<evidence type="ECO:0000256" key="5">
    <source>
        <dbReference type="ARBA" id="ARBA00046337"/>
    </source>
</evidence>
<organism evidence="9 11">
    <name type="scientific">Pseudoalteromonas maricaloris</name>
    <dbReference type="NCBI Taxonomy" id="184924"/>
    <lineage>
        <taxon>Bacteria</taxon>
        <taxon>Pseudomonadati</taxon>
        <taxon>Pseudomonadota</taxon>
        <taxon>Gammaproteobacteria</taxon>
        <taxon>Alteromonadales</taxon>
        <taxon>Pseudoalteromonadaceae</taxon>
        <taxon>Pseudoalteromonas</taxon>
    </lineage>
</organism>
<evidence type="ECO:0000313" key="12">
    <source>
        <dbReference type="Proteomes" id="UP001304419"/>
    </source>
</evidence>
<reference evidence="9" key="1">
    <citation type="submission" date="2019-10" db="EMBL/GenBank/DDBJ databases">
        <authorList>
            <person name="Paulsen S."/>
        </authorList>
    </citation>
    <scope>NUCLEOTIDE SEQUENCE</scope>
    <source>
        <strain evidence="9">LMG 19692</strain>
    </source>
</reference>
<evidence type="ECO:0000256" key="6">
    <source>
        <dbReference type="ARBA" id="ARBA00047188"/>
    </source>
</evidence>
<evidence type="ECO:0000256" key="1">
    <source>
        <dbReference type="ARBA" id="ARBA00004496"/>
    </source>
</evidence>
<evidence type="ECO:0000256" key="4">
    <source>
        <dbReference type="ARBA" id="ARBA00023163"/>
    </source>
</evidence>
<dbReference type="CDD" id="cd00090">
    <property type="entry name" value="HTH_ARSR"/>
    <property type="match status" value="1"/>
</dbReference>
<dbReference type="AlphaFoldDB" id="A0A8I2KL12"/>
<dbReference type="InterPro" id="IPR036388">
    <property type="entry name" value="WH-like_DNA-bd_sf"/>
</dbReference>
<dbReference type="EMBL" id="WEIA01000003">
    <property type="protein sequence ID" value="NLR21109.1"/>
    <property type="molecule type" value="Genomic_DNA"/>
</dbReference>
<evidence type="ECO:0000256" key="2">
    <source>
        <dbReference type="ARBA" id="ARBA00023015"/>
    </source>
</evidence>
<evidence type="ECO:0000313" key="10">
    <source>
        <dbReference type="EMBL" id="WOX30655.1"/>
    </source>
</evidence>
<dbReference type="GO" id="GO:0003700">
    <property type="term" value="F:DNA-binding transcription factor activity"/>
    <property type="evidence" value="ECO:0007669"/>
    <property type="project" value="InterPro"/>
</dbReference>
<evidence type="ECO:0000256" key="7">
    <source>
        <dbReference type="ARBA" id="ARBA00047207"/>
    </source>
</evidence>
<dbReference type="PRINTS" id="PR00598">
    <property type="entry name" value="HTHMARR"/>
</dbReference>
<dbReference type="Gene3D" id="1.10.10.10">
    <property type="entry name" value="Winged helix-like DNA-binding domain superfamily/Winged helix DNA-binding domain"/>
    <property type="match status" value="1"/>
</dbReference>
<reference evidence="10 12" key="2">
    <citation type="submission" date="2023-10" db="EMBL/GenBank/DDBJ databases">
        <title>To unveil natural product biosynthetic capacity in Pseudoalteromonas.</title>
        <authorList>
            <person name="Wang J."/>
        </authorList>
    </citation>
    <scope>NUCLEOTIDE SEQUENCE [LARGE SCALE GENOMIC DNA]</scope>
    <source>
        <strain evidence="10 12">DSM 15914</strain>
    </source>
</reference>
<dbReference type="InterPro" id="IPR011991">
    <property type="entry name" value="ArsR-like_HTH"/>
</dbReference>
<keyword evidence="12" id="KW-1185">Reference proteome</keyword>
<keyword evidence="2" id="KW-0805">Transcription regulation</keyword>
<keyword evidence="3" id="KW-0238">DNA-binding</keyword>
<dbReference type="EMBL" id="CP137579">
    <property type="protein sequence ID" value="WOX30655.1"/>
    <property type="molecule type" value="Genomic_DNA"/>
</dbReference>
<evidence type="ECO:0000313" key="11">
    <source>
        <dbReference type="Proteomes" id="UP000646877"/>
    </source>
</evidence>
<dbReference type="RefSeq" id="WP_039496300.1">
    <property type="nucleotide sequence ID" value="NZ_CBCSDF010000017.1"/>
</dbReference>
<comment type="similarity">
    <text evidence="5">Belongs to the SarZ family.</text>
</comment>
<dbReference type="GO" id="GO:0005737">
    <property type="term" value="C:cytoplasm"/>
    <property type="evidence" value="ECO:0007669"/>
    <property type="project" value="UniProtKB-SubCell"/>
</dbReference>
<dbReference type="SUPFAM" id="SSF46785">
    <property type="entry name" value="Winged helix' DNA-binding domain"/>
    <property type="match status" value="1"/>
</dbReference>
<dbReference type="SMART" id="SM00347">
    <property type="entry name" value="HTH_MARR"/>
    <property type="match status" value="1"/>
</dbReference>
<dbReference type="Proteomes" id="UP000646877">
    <property type="component" value="Unassembled WGS sequence"/>
</dbReference>
<accession>A0A8I2KL12</accession>
<sequence length="174" mass="19943">MSENKEFSFSEKYKLLLSLEGRKTDIINMQSVFIILSMANLINLSCQKELGKYDMQENRLVILLKLYKEKKSLQVSDFSKLLDISSATATSLCKRLERDGLITKVRSESDNRQVYTTLTKEGVSFVESIAFSHKDWIVNLLDGVNKDELSQFFTLAKKISVELNSNIENISKKE</sequence>
<evidence type="ECO:0000313" key="9">
    <source>
        <dbReference type="EMBL" id="NLR21109.1"/>
    </source>
</evidence>
<dbReference type="Proteomes" id="UP001304419">
    <property type="component" value="Chromosome 2"/>
</dbReference>
<dbReference type="InterPro" id="IPR036390">
    <property type="entry name" value="WH_DNA-bd_sf"/>
</dbReference>
<name>A0A8I2KL12_9GAMM</name>
<dbReference type="InterPro" id="IPR000835">
    <property type="entry name" value="HTH_MarR-typ"/>
</dbReference>
<dbReference type="PANTHER" id="PTHR42756">
    <property type="entry name" value="TRANSCRIPTIONAL REGULATOR, MARR"/>
    <property type="match status" value="1"/>
</dbReference>
<proteinExistence type="inferred from homology"/>
<dbReference type="PANTHER" id="PTHR42756:SF1">
    <property type="entry name" value="TRANSCRIPTIONAL REPRESSOR OF EMRAB OPERON"/>
    <property type="match status" value="1"/>
</dbReference>
<gene>
    <name evidence="9" type="ORF">F9Y85_07225</name>
    <name evidence="10" type="ORF">R5H13_22505</name>
</gene>
<protein>
    <recommendedName>
        <fullName evidence="6">HTH-type transcriptional regulator SarZ</fullName>
    </recommendedName>
    <alternativeName>
        <fullName evidence="7">Staphylococcal accessory regulator Z</fullName>
    </alternativeName>
</protein>
<dbReference type="PROSITE" id="PS50995">
    <property type="entry name" value="HTH_MARR_2"/>
    <property type="match status" value="1"/>
</dbReference>
<evidence type="ECO:0000256" key="3">
    <source>
        <dbReference type="ARBA" id="ARBA00023125"/>
    </source>
</evidence>